<evidence type="ECO:0000313" key="2">
    <source>
        <dbReference type="Proteomes" id="UP000325307"/>
    </source>
</evidence>
<dbReference type="AlphaFoldDB" id="A0A5A7NTX0"/>
<evidence type="ECO:0008006" key="3">
    <source>
        <dbReference type="Google" id="ProtNLM"/>
    </source>
</evidence>
<dbReference type="Pfam" id="PF10049">
    <property type="entry name" value="DUF2283"/>
    <property type="match status" value="1"/>
</dbReference>
<sequence length="105" mass="10982">MTYDQNTGTGYIRISSKLEAIADSWPLDGHVDGIGVVLDLDSQRRVLGIELLGMPGHGPKDMVAAIASGAIAEASATEGFELPALGSNPDIIVQPSHRTTLVEAN</sequence>
<comment type="caution">
    <text evidence="1">The sequence shown here is derived from an EMBL/GenBank/DDBJ whole genome shotgun (WGS) entry which is preliminary data.</text>
</comment>
<keyword evidence="2" id="KW-1185">Reference proteome</keyword>
<dbReference type="InterPro" id="IPR019270">
    <property type="entry name" value="DUF2283"/>
</dbReference>
<evidence type="ECO:0000313" key="1">
    <source>
        <dbReference type="EMBL" id="GER23258.1"/>
    </source>
</evidence>
<gene>
    <name evidence="1" type="ORF">NCCP1664_17540</name>
</gene>
<dbReference type="RefSeq" id="WP_149956864.1">
    <property type="nucleotide sequence ID" value="NZ_BKDJ01000008.1"/>
</dbReference>
<organism evidence="1 2">
    <name type="scientific">Zafaria cholistanensis</name>
    <dbReference type="NCBI Taxonomy" id="1682741"/>
    <lineage>
        <taxon>Bacteria</taxon>
        <taxon>Bacillati</taxon>
        <taxon>Actinomycetota</taxon>
        <taxon>Actinomycetes</taxon>
        <taxon>Micrococcales</taxon>
        <taxon>Micrococcaceae</taxon>
        <taxon>Zafaria</taxon>
    </lineage>
</organism>
<protein>
    <recommendedName>
        <fullName evidence="3">DUF2283 domain-containing protein</fullName>
    </recommendedName>
</protein>
<dbReference type="EMBL" id="BKDJ01000008">
    <property type="protein sequence ID" value="GER23258.1"/>
    <property type="molecule type" value="Genomic_DNA"/>
</dbReference>
<reference evidence="1 2" key="1">
    <citation type="submission" date="2019-09" db="EMBL/GenBank/DDBJ databases">
        <title>Arthrobacter zafarii sp. nov., a moderately thermotolerant and halotolerant actinobacterium isolated from Cholistan desert soil of Pakistan.</title>
        <authorList>
            <person name="Amin A."/>
            <person name="Ahmed I."/>
            <person name="Khalid N."/>
            <person name="Schumann P."/>
            <person name="Busse H.J."/>
            <person name="Khan I.U."/>
            <person name="Li S."/>
            <person name="Li W.J."/>
        </authorList>
    </citation>
    <scope>NUCLEOTIDE SEQUENCE [LARGE SCALE GENOMIC DNA]</scope>
    <source>
        <strain evidence="1 2">NCCP-1664</strain>
    </source>
</reference>
<name>A0A5A7NTX0_9MICC</name>
<accession>A0A5A7NTX0</accession>
<proteinExistence type="predicted"/>
<dbReference type="Proteomes" id="UP000325307">
    <property type="component" value="Unassembled WGS sequence"/>
</dbReference>